<evidence type="ECO:0000313" key="3">
    <source>
        <dbReference type="Proteomes" id="UP000332933"/>
    </source>
</evidence>
<gene>
    <name evidence="2" type="primary">Aste57867_9819</name>
    <name evidence="1" type="ORF">As57867_009780</name>
    <name evidence="2" type="ORF">ASTE57867_9819</name>
</gene>
<evidence type="ECO:0000313" key="2">
    <source>
        <dbReference type="EMBL" id="VFT86698.1"/>
    </source>
</evidence>
<keyword evidence="3" id="KW-1185">Reference proteome</keyword>
<dbReference type="OrthoDB" id="80123at2759"/>
<proteinExistence type="predicted"/>
<protein>
    <submittedName>
        <fullName evidence="2">Aste57867_9819 protein</fullName>
    </submittedName>
</protein>
<dbReference type="AlphaFoldDB" id="A0A485KNU7"/>
<organism evidence="2 3">
    <name type="scientific">Aphanomyces stellatus</name>
    <dbReference type="NCBI Taxonomy" id="120398"/>
    <lineage>
        <taxon>Eukaryota</taxon>
        <taxon>Sar</taxon>
        <taxon>Stramenopiles</taxon>
        <taxon>Oomycota</taxon>
        <taxon>Saprolegniomycetes</taxon>
        <taxon>Saprolegniales</taxon>
        <taxon>Verrucalvaceae</taxon>
        <taxon>Aphanomyces</taxon>
    </lineage>
</organism>
<reference evidence="1" key="2">
    <citation type="submission" date="2019-06" db="EMBL/GenBank/DDBJ databases">
        <title>Genomics analysis of Aphanomyces spp. identifies a new class of oomycete effector associated with host adaptation.</title>
        <authorList>
            <person name="Gaulin E."/>
        </authorList>
    </citation>
    <scope>NUCLEOTIDE SEQUENCE</scope>
    <source>
        <strain evidence="1">CBS 578.67</strain>
    </source>
</reference>
<accession>A0A485KNU7</accession>
<sequence length="102" mass="11212">MNTAQNTKNQTKDAHKYRANLHMCLVCGAGPFCADHVALHFNPCFDSHCPTSNNNDNHDAGPVAGPSKCLTNLSGHGFKTEITLWSDPLHWVPMYTQSLGIF</sequence>
<evidence type="ECO:0000313" key="1">
    <source>
        <dbReference type="EMBL" id="KAF0699636.1"/>
    </source>
</evidence>
<dbReference type="Proteomes" id="UP000332933">
    <property type="component" value="Unassembled WGS sequence"/>
</dbReference>
<dbReference type="EMBL" id="VJMH01005165">
    <property type="protein sequence ID" value="KAF0699636.1"/>
    <property type="molecule type" value="Genomic_DNA"/>
</dbReference>
<name>A0A485KNU7_9STRA</name>
<dbReference type="EMBL" id="CAADRA010005186">
    <property type="protein sequence ID" value="VFT86698.1"/>
    <property type="molecule type" value="Genomic_DNA"/>
</dbReference>
<reference evidence="2 3" key="1">
    <citation type="submission" date="2019-03" db="EMBL/GenBank/DDBJ databases">
        <authorList>
            <person name="Gaulin E."/>
            <person name="Dumas B."/>
        </authorList>
    </citation>
    <scope>NUCLEOTIDE SEQUENCE [LARGE SCALE GENOMIC DNA]</scope>
    <source>
        <strain evidence="2">CBS 568.67</strain>
    </source>
</reference>